<dbReference type="EMBL" id="CP012898">
    <property type="protein sequence ID" value="ALJ05482.1"/>
    <property type="molecule type" value="Genomic_DNA"/>
</dbReference>
<dbReference type="InterPro" id="IPR053147">
    <property type="entry name" value="Hsp_HslJ-like"/>
</dbReference>
<dbReference type="PROSITE" id="PS51257">
    <property type="entry name" value="PROKAR_LIPOPROTEIN"/>
    <property type="match status" value="1"/>
</dbReference>
<sequence>MNKMALQLGLIVSLLITSCNLNNKKTIEDSLGNNPKAESLDLEHTSEQSLDWYGTYKAIIPCADCEGIKTTITLHKDATYEMEEVYLGKNDKVFISQGTFKWRADGQEITLSDTDRPNYFVGENTLFQLDVSGNKITGHLADKYTLVKNSIAFTNTKWKLVKIMGQEVDNEKAFILFATEENHVFGNNSCNNFTGSFELKEGNRIVLSKLASTMMACPNMEIENQFMSILKKVDNFSLSGNQMTLNKARMAPLAVFVAVE</sequence>
<organism evidence="2 3">
    <name type="scientific">Pseudalgibacter alginicilyticus</name>
    <dbReference type="NCBI Taxonomy" id="1736674"/>
    <lineage>
        <taxon>Bacteria</taxon>
        <taxon>Pseudomonadati</taxon>
        <taxon>Bacteroidota</taxon>
        <taxon>Flavobacteriia</taxon>
        <taxon>Flavobacteriales</taxon>
        <taxon>Flavobacteriaceae</taxon>
        <taxon>Pseudalgibacter</taxon>
    </lineage>
</organism>
<dbReference type="Gene3D" id="2.40.128.640">
    <property type="match status" value="1"/>
</dbReference>
<dbReference type="InterPro" id="IPR038670">
    <property type="entry name" value="HslJ-like_sf"/>
</dbReference>
<evidence type="ECO:0000259" key="1">
    <source>
        <dbReference type="Pfam" id="PF03724"/>
    </source>
</evidence>
<reference evidence="2 3" key="1">
    <citation type="submission" date="2015-10" db="EMBL/GenBank/DDBJ databases">
        <authorList>
            <person name="Gilbert D.G."/>
        </authorList>
    </citation>
    <scope>NUCLEOTIDE SEQUENCE [LARGE SCALE GENOMIC DNA]</scope>
    <source>
        <strain evidence="3">HZ-22</strain>
    </source>
</reference>
<dbReference type="PANTHER" id="PTHR35535:SF1">
    <property type="entry name" value="HEAT SHOCK PROTEIN HSLJ"/>
    <property type="match status" value="1"/>
</dbReference>
<proteinExistence type="predicted"/>
<gene>
    <name evidence="2" type="ORF">APS56_10290</name>
</gene>
<dbReference type="KEGG" id="ahz:APS56_10290"/>
<dbReference type="InterPro" id="IPR005184">
    <property type="entry name" value="DUF306_Meta_HslJ"/>
</dbReference>
<accession>A0A0P0CXZ8</accession>
<dbReference type="Gene3D" id="2.40.128.270">
    <property type="match status" value="1"/>
</dbReference>
<dbReference type="InterPro" id="IPR007298">
    <property type="entry name" value="Cu-R_lipoprotein_NlpE"/>
</dbReference>
<name>A0A0P0CXZ8_9FLAO</name>
<evidence type="ECO:0000313" key="2">
    <source>
        <dbReference type="EMBL" id="ALJ05482.1"/>
    </source>
</evidence>
<dbReference type="OrthoDB" id="5348860at2"/>
<dbReference type="Proteomes" id="UP000057981">
    <property type="component" value="Chromosome"/>
</dbReference>
<dbReference type="RefSeq" id="WP_054727788.1">
    <property type="nucleotide sequence ID" value="NZ_CP012898.1"/>
</dbReference>
<dbReference type="STRING" id="1736674.APS56_10290"/>
<evidence type="ECO:0000313" key="3">
    <source>
        <dbReference type="Proteomes" id="UP000057981"/>
    </source>
</evidence>
<protein>
    <recommendedName>
        <fullName evidence="1">DUF306 domain-containing protein</fullName>
    </recommendedName>
</protein>
<dbReference type="PATRIC" id="fig|1736674.3.peg.2102"/>
<keyword evidence="3" id="KW-1185">Reference proteome</keyword>
<dbReference type="Pfam" id="PF03724">
    <property type="entry name" value="META"/>
    <property type="match status" value="1"/>
</dbReference>
<dbReference type="AlphaFoldDB" id="A0A0P0CXZ8"/>
<feature type="domain" description="DUF306" evidence="1">
    <location>
        <begin position="153"/>
        <end position="256"/>
    </location>
</feature>
<dbReference type="PANTHER" id="PTHR35535">
    <property type="entry name" value="HEAT SHOCK PROTEIN HSLJ"/>
    <property type="match status" value="1"/>
</dbReference>
<dbReference type="Pfam" id="PF04170">
    <property type="entry name" value="NlpE"/>
    <property type="match status" value="1"/>
</dbReference>